<dbReference type="SUPFAM" id="SSF47565">
    <property type="entry name" value="Insect pheromone/odorant-binding proteins"/>
    <property type="match status" value="1"/>
</dbReference>
<name>A0A8S4ER60_PLUXY</name>
<reference evidence="1" key="1">
    <citation type="submission" date="2020-11" db="EMBL/GenBank/DDBJ databases">
        <authorList>
            <person name="Whiteford S."/>
        </authorList>
    </citation>
    <scope>NUCLEOTIDE SEQUENCE</scope>
</reference>
<dbReference type="AlphaFoldDB" id="A0A8S4ER60"/>
<evidence type="ECO:0000313" key="2">
    <source>
        <dbReference type="Proteomes" id="UP000653454"/>
    </source>
</evidence>
<comment type="caution">
    <text evidence="1">The sequence shown here is derived from an EMBL/GenBank/DDBJ whole genome shotgun (WGS) entry which is preliminary data.</text>
</comment>
<dbReference type="GO" id="GO:0005549">
    <property type="term" value="F:odorant binding"/>
    <property type="evidence" value="ECO:0007669"/>
    <property type="project" value="InterPro"/>
</dbReference>
<dbReference type="OrthoDB" id="8194670at2759"/>
<organism evidence="1 2">
    <name type="scientific">Plutella xylostella</name>
    <name type="common">Diamondback moth</name>
    <name type="synonym">Plutella maculipennis</name>
    <dbReference type="NCBI Taxonomy" id="51655"/>
    <lineage>
        <taxon>Eukaryota</taxon>
        <taxon>Metazoa</taxon>
        <taxon>Ecdysozoa</taxon>
        <taxon>Arthropoda</taxon>
        <taxon>Hexapoda</taxon>
        <taxon>Insecta</taxon>
        <taxon>Pterygota</taxon>
        <taxon>Neoptera</taxon>
        <taxon>Endopterygota</taxon>
        <taxon>Lepidoptera</taxon>
        <taxon>Glossata</taxon>
        <taxon>Ditrysia</taxon>
        <taxon>Yponomeutoidea</taxon>
        <taxon>Plutellidae</taxon>
        <taxon>Plutella</taxon>
    </lineage>
</organism>
<gene>
    <name evidence="1" type="ORF">PLXY2_LOCUS6353</name>
</gene>
<dbReference type="InterPro" id="IPR036728">
    <property type="entry name" value="PBP_GOBP_sf"/>
</dbReference>
<dbReference type="Proteomes" id="UP000653454">
    <property type="component" value="Unassembled WGS sequence"/>
</dbReference>
<proteinExistence type="predicted"/>
<sequence>MHRMPLAFYLISIIALGYSRPTEEDDFVSCIDESSSSSDVSEADALKKFLYCFYKKTDVITGDGHIKIDNFLEKLPENMHSEKVREVLNKCNSLKTASTPEQTVLNIFTCIHAV</sequence>
<evidence type="ECO:0000313" key="1">
    <source>
        <dbReference type="EMBL" id="CAG9118161.1"/>
    </source>
</evidence>
<keyword evidence="2" id="KW-1185">Reference proteome</keyword>
<dbReference type="Pfam" id="PF01395">
    <property type="entry name" value="PBP_GOBP"/>
    <property type="match status" value="1"/>
</dbReference>
<dbReference type="InterPro" id="IPR006170">
    <property type="entry name" value="PBP/GOBP"/>
</dbReference>
<dbReference type="EMBL" id="CAJHNJ030000020">
    <property type="protein sequence ID" value="CAG9118161.1"/>
    <property type="molecule type" value="Genomic_DNA"/>
</dbReference>
<dbReference type="KEGG" id="pxy:105387541"/>
<accession>A0A8S4ER60</accession>
<dbReference type="SMART" id="SM00708">
    <property type="entry name" value="PhBP"/>
    <property type="match status" value="1"/>
</dbReference>
<dbReference type="Gene3D" id="1.10.238.20">
    <property type="entry name" value="Pheromone/general odorant binding protein domain"/>
    <property type="match status" value="1"/>
</dbReference>
<protein>
    <submittedName>
        <fullName evidence="1">(diamondback moth) hypothetical protein</fullName>
    </submittedName>
</protein>
<dbReference type="CDD" id="cd23992">
    <property type="entry name" value="PBP_GOBP"/>
    <property type="match status" value="1"/>
</dbReference>